<keyword evidence="3" id="KW-1185">Reference proteome</keyword>
<sequence length="138" mass="15808">MENPILQIINFSLVTFICLFLVIFYLLSSVVHEVGMFISLDYKPTKRMTRLGYLHWKTCENMQNMKQILPIGHADRMVTVQLISLSADLLPANFGDTCEENTPCNLMLLAAYCKSGIYECTDRESYINGSCKQLKNLR</sequence>
<name>A0A1A9WFS6_9MUSC</name>
<dbReference type="VEuPathDB" id="VectorBase:GBRI018214"/>
<evidence type="ECO:0000313" key="3">
    <source>
        <dbReference type="Proteomes" id="UP000091820"/>
    </source>
</evidence>
<keyword evidence="1" id="KW-1133">Transmembrane helix</keyword>
<organism evidence="2 3">
    <name type="scientific">Glossina brevipalpis</name>
    <dbReference type="NCBI Taxonomy" id="37001"/>
    <lineage>
        <taxon>Eukaryota</taxon>
        <taxon>Metazoa</taxon>
        <taxon>Ecdysozoa</taxon>
        <taxon>Arthropoda</taxon>
        <taxon>Hexapoda</taxon>
        <taxon>Insecta</taxon>
        <taxon>Pterygota</taxon>
        <taxon>Neoptera</taxon>
        <taxon>Endopterygota</taxon>
        <taxon>Diptera</taxon>
        <taxon>Brachycera</taxon>
        <taxon>Muscomorpha</taxon>
        <taxon>Hippoboscoidea</taxon>
        <taxon>Glossinidae</taxon>
        <taxon>Glossina</taxon>
    </lineage>
</organism>
<protein>
    <submittedName>
        <fullName evidence="2">Uncharacterized protein</fullName>
    </submittedName>
</protein>
<keyword evidence="1" id="KW-0812">Transmembrane</keyword>
<dbReference type="AlphaFoldDB" id="A0A1A9WFS6"/>
<dbReference type="Proteomes" id="UP000091820">
    <property type="component" value="Unassembled WGS sequence"/>
</dbReference>
<reference evidence="3" key="1">
    <citation type="submission" date="2014-03" db="EMBL/GenBank/DDBJ databases">
        <authorList>
            <person name="Aksoy S."/>
            <person name="Warren W."/>
            <person name="Wilson R.K."/>
        </authorList>
    </citation>
    <scope>NUCLEOTIDE SEQUENCE [LARGE SCALE GENOMIC DNA]</scope>
    <source>
        <strain evidence="3">IAEA</strain>
    </source>
</reference>
<keyword evidence="1" id="KW-0472">Membrane</keyword>
<accession>A0A1A9WFS6</accession>
<evidence type="ECO:0000313" key="2">
    <source>
        <dbReference type="EnsemblMetazoa" id="GBRI018214-PA"/>
    </source>
</evidence>
<proteinExistence type="predicted"/>
<evidence type="ECO:0000256" key="1">
    <source>
        <dbReference type="SAM" id="Phobius"/>
    </source>
</evidence>
<dbReference type="EnsemblMetazoa" id="GBRI018214-RA">
    <property type="protein sequence ID" value="GBRI018214-PA"/>
    <property type="gene ID" value="GBRI018214"/>
</dbReference>
<feature type="transmembrane region" description="Helical" evidence="1">
    <location>
        <begin position="6"/>
        <end position="27"/>
    </location>
</feature>
<reference evidence="2" key="2">
    <citation type="submission" date="2020-05" db="UniProtKB">
        <authorList>
            <consortium name="EnsemblMetazoa"/>
        </authorList>
    </citation>
    <scope>IDENTIFICATION</scope>
    <source>
        <strain evidence="2">IAEA</strain>
    </source>
</reference>